<dbReference type="Proteomes" id="UP001152484">
    <property type="component" value="Unassembled WGS sequence"/>
</dbReference>
<feature type="region of interest" description="Disordered" evidence="1">
    <location>
        <begin position="120"/>
        <end position="145"/>
    </location>
</feature>
<gene>
    <name evidence="3" type="ORF">CEURO_LOCUS8252</name>
</gene>
<sequence length="248" mass="27194">MRDIPQSIWSTKVPEVVALPRDLILYLGFFLLLFCCSSILTLVYLRCFSGPDMDAKNLAKVKRQLAKEGKKNEAPDQQRAVDEIFPKAGTGNDGGPLVNAVVGQDVGFAAEVSPVGELQRKRAGKSVVPPEGKKQKKGATEKKEAPVVIVEEHSSSEPPAPVAGASWHQDNVQFSITKGTAIMHGTLNPREFLRGATPRQTSRCYPGMLTMPSAPRSSRPRLRHALGLASSSRGWSNRNFRRHKLMKL</sequence>
<feature type="transmembrane region" description="Helical" evidence="2">
    <location>
        <begin position="23"/>
        <end position="45"/>
    </location>
</feature>
<keyword evidence="4" id="KW-1185">Reference proteome</keyword>
<dbReference type="EMBL" id="CAMAPE010000015">
    <property type="protein sequence ID" value="CAH9082366.1"/>
    <property type="molecule type" value="Genomic_DNA"/>
</dbReference>
<name>A0A9P0Z0Y4_CUSEU</name>
<organism evidence="3 4">
    <name type="scientific">Cuscuta europaea</name>
    <name type="common">European dodder</name>
    <dbReference type="NCBI Taxonomy" id="41803"/>
    <lineage>
        <taxon>Eukaryota</taxon>
        <taxon>Viridiplantae</taxon>
        <taxon>Streptophyta</taxon>
        <taxon>Embryophyta</taxon>
        <taxon>Tracheophyta</taxon>
        <taxon>Spermatophyta</taxon>
        <taxon>Magnoliopsida</taxon>
        <taxon>eudicotyledons</taxon>
        <taxon>Gunneridae</taxon>
        <taxon>Pentapetalae</taxon>
        <taxon>asterids</taxon>
        <taxon>lamiids</taxon>
        <taxon>Solanales</taxon>
        <taxon>Convolvulaceae</taxon>
        <taxon>Cuscuteae</taxon>
        <taxon>Cuscuta</taxon>
        <taxon>Cuscuta subgen. Cuscuta</taxon>
    </lineage>
</organism>
<evidence type="ECO:0000256" key="1">
    <source>
        <dbReference type="SAM" id="MobiDB-lite"/>
    </source>
</evidence>
<dbReference type="AlphaFoldDB" id="A0A9P0Z0Y4"/>
<comment type="caution">
    <text evidence="3">The sequence shown here is derived from an EMBL/GenBank/DDBJ whole genome shotgun (WGS) entry which is preliminary data.</text>
</comment>
<proteinExistence type="predicted"/>
<keyword evidence="2" id="KW-1133">Transmembrane helix</keyword>
<evidence type="ECO:0000256" key="2">
    <source>
        <dbReference type="SAM" id="Phobius"/>
    </source>
</evidence>
<evidence type="ECO:0000313" key="3">
    <source>
        <dbReference type="EMBL" id="CAH9082366.1"/>
    </source>
</evidence>
<keyword evidence="2" id="KW-0472">Membrane</keyword>
<evidence type="ECO:0000313" key="4">
    <source>
        <dbReference type="Proteomes" id="UP001152484"/>
    </source>
</evidence>
<accession>A0A9P0Z0Y4</accession>
<reference evidence="3" key="1">
    <citation type="submission" date="2022-07" db="EMBL/GenBank/DDBJ databases">
        <authorList>
            <person name="Macas J."/>
            <person name="Novak P."/>
            <person name="Neumann P."/>
        </authorList>
    </citation>
    <scope>NUCLEOTIDE SEQUENCE</scope>
</reference>
<protein>
    <submittedName>
        <fullName evidence="3">Uncharacterized protein</fullName>
    </submittedName>
</protein>
<keyword evidence="2" id="KW-0812">Transmembrane</keyword>